<proteinExistence type="predicted"/>
<dbReference type="PANTHER" id="PTHR35124:SF1">
    <property type="entry name" value="CYTOCHROME P450 FAMILY PROTEIN"/>
    <property type="match status" value="1"/>
</dbReference>
<gene>
    <name evidence="1" type="ORF">ZOSMA_8G00500</name>
</gene>
<evidence type="ECO:0000313" key="2">
    <source>
        <dbReference type="Proteomes" id="UP000036987"/>
    </source>
</evidence>
<reference evidence="2" key="1">
    <citation type="journal article" date="2016" name="Nature">
        <title>The genome of the seagrass Zostera marina reveals angiosperm adaptation to the sea.</title>
        <authorList>
            <person name="Olsen J.L."/>
            <person name="Rouze P."/>
            <person name="Verhelst B."/>
            <person name="Lin Y.-C."/>
            <person name="Bayer T."/>
            <person name="Collen J."/>
            <person name="Dattolo E."/>
            <person name="De Paoli E."/>
            <person name="Dittami S."/>
            <person name="Maumus F."/>
            <person name="Michel G."/>
            <person name="Kersting A."/>
            <person name="Lauritano C."/>
            <person name="Lohaus R."/>
            <person name="Toepel M."/>
            <person name="Tonon T."/>
            <person name="Vanneste K."/>
            <person name="Amirebrahimi M."/>
            <person name="Brakel J."/>
            <person name="Bostroem C."/>
            <person name="Chovatia M."/>
            <person name="Grimwood J."/>
            <person name="Jenkins J.W."/>
            <person name="Jueterbock A."/>
            <person name="Mraz A."/>
            <person name="Stam W.T."/>
            <person name="Tice H."/>
            <person name="Bornberg-Bauer E."/>
            <person name="Green P.J."/>
            <person name="Pearson G.A."/>
            <person name="Procaccini G."/>
            <person name="Duarte C.M."/>
            <person name="Schmutz J."/>
            <person name="Reusch T.B.H."/>
            <person name="Van de Peer Y."/>
        </authorList>
    </citation>
    <scope>NUCLEOTIDE SEQUENCE [LARGE SCALE GENOMIC DNA]</scope>
    <source>
        <strain evidence="2">cv. Finnish</strain>
    </source>
</reference>
<dbReference type="OrthoDB" id="2015909at2759"/>
<sequence>MNYLGLESLENKSFRDLLMTYFSEEKLPDTMVLNSGLHDGIRWQSVRRFKLAAEYCSAFWETVIREWRHKGKRLPSIFYRTTIATGGYARDLAYNPSKMEVFNNILVEKLTEKGILVGGGVIDDFDMTFPWHYDNRCNDGVHYGRAPLKAQWRDGQIGHQYFVDLMLSQVLLNGVDAGARRR</sequence>
<dbReference type="AlphaFoldDB" id="A0A0K9NJF7"/>
<accession>A0A0K9NJF7</accession>
<evidence type="ECO:0000313" key="1">
    <source>
        <dbReference type="EMBL" id="KMZ56906.1"/>
    </source>
</evidence>
<name>A0A0K9NJF7_ZOSMR</name>
<dbReference type="EMBL" id="LFYR01002110">
    <property type="protein sequence ID" value="KMZ56906.1"/>
    <property type="molecule type" value="Genomic_DNA"/>
</dbReference>
<dbReference type="Proteomes" id="UP000036987">
    <property type="component" value="Unassembled WGS sequence"/>
</dbReference>
<keyword evidence="2" id="KW-1185">Reference proteome</keyword>
<organism evidence="1 2">
    <name type="scientific">Zostera marina</name>
    <name type="common">Eelgrass</name>
    <dbReference type="NCBI Taxonomy" id="29655"/>
    <lineage>
        <taxon>Eukaryota</taxon>
        <taxon>Viridiplantae</taxon>
        <taxon>Streptophyta</taxon>
        <taxon>Embryophyta</taxon>
        <taxon>Tracheophyta</taxon>
        <taxon>Spermatophyta</taxon>
        <taxon>Magnoliopsida</taxon>
        <taxon>Liliopsida</taxon>
        <taxon>Zosteraceae</taxon>
        <taxon>Zostera</taxon>
    </lineage>
</organism>
<protein>
    <submittedName>
        <fullName evidence="1">Uncharacterized protein</fullName>
    </submittedName>
</protein>
<dbReference type="PANTHER" id="PTHR35124">
    <property type="entry name" value="CYTOCHROME P450 FAMILY PROTEIN"/>
    <property type="match status" value="1"/>
</dbReference>
<comment type="caution">
    <text evidence="1">The sequence shown here is derived from an EMBL/GenBank/DDBJ whole genome shotgun (WGS) entry which is preliminary data.</text>
</comment>